<keyword evidence="1" id="KW-0175">Coiled coil</keyword>
<dbReference type="KEGG" id="bgz:XH91_02525"/>
<gene>
    <name evidence="2" type="ORF">XH91_02525</name>
</gene>
<dbReference type="EMBL" id="CP030053">
    <property type="protein sequence ID" value="QAU44341.1"/>
    <property type="molecule type" value="Genomic_DNA"/>
</dbReference>
<feature type="coiled-coil region" evidence="1">
    <location>
        <begin position="100"/>
        <end position="134"/>
    </location>
</feature>
<evidence type="ECO:0000313" key="2">
    <source>
        <dbReference type="EMBL" id="QAU44341.1"/>
    </source>
</evidence>
<dbReference type="Proteomes" id="UP000288972">
    <property type="component" value="Chromosome"/>
</dbReference>
<protein>
    <submittedName>
        <fullName evidence="2">Uncharacterized protein</fullName>
    </submittedName>
</protein>
<organism evidence="2 3">
    <name type="scientific">Bradyrhizobium guangzhouense</name>
    <dbReference type="NCBI Taxonomy" id="1325095"/>
    <lineage>
        <taxon>Bacteria</taxon>
        <taxon>Pseudomonadati</taxon>
        <taxon>Pseudomonadota</taxon>
        <taxon>Alphaproteobacteria</taxon>
        <taxon>Hyphomicrobiales</taxon>
        <taxon>Nitrobacteraceae</taxon>
        <taxon>Bradyrhizobium</taxon>
    </lineage>
</organism>
<evidence type="ECO:0000313" key="3">
    <source>
        <dbReference type="Proteomes" id="UP000288972"/>
    </source>
</evidence>
<proteinExistence type="predicted"/>
<sequence length="349" mass="38398">MQPETGIYFNLKDFEAETNSLLAECSELLDRQNSHRAKLSELIDTRALWTTQIDIAKAALAELDEVFKSAIGHLADVECPTCGEHYTNDIAERFGIAADTEALIGILHQAKEQKDELQKQIDAAQRELGDVETALSRVRAILSTRKNDVSLEEVMAAEGRNAASRVLRERVTEIESKVGALSARIEELKLAMRKSLDRKRSAAITDFFFSRLTGFSMSLDVRVESSKSGSIANAHLARGSEGPRGLTAYFYAFLHTAKEFGSSTFCPIVIDAPNQQGQDGQHLPAIISFLVKKRPENAQLILGVEDAVGITADDADIVGVGVQKRQLLDDNQFATVSEHLRPYLAQLVL</sequence>
<reference evidence="2 3" key="1">
    <citation type="submission" date="2018-06" db="EMBL/GenBank/DDBJ databases">
        <title>Comparative genomics of rhizobia nodulating Arachis hypogaea in China.</title>
        <authorList>
            <person name="Li Y."/>
        </authorList>
    </citation>
    <scope>NUCLEOTIDE SEQUENCE [LARGE SCALE GENOMIC DNA]</scope>
    <source>
        <strain evidence="2 3">CCBAU 51670</strain>
    </source>
</reference>
<accession>A0AAE5WWF2</accession>
<dbReference type="AlphaFoldDB" id="A0AAE5WWF2"/>
<dbReference type="RefSeq" id="WP_128949127.1">
    <property type="nucleotide sequence ID" value="NZ_CP030053.1"/>
</dbReference>
<name>A0AAE5WWF2_9BRAD</name>
<evidence type="ECO:0000256" key="1">
    <source>
        <dbReference type="SAM" id="Coils"/>
    </source>
</evidence>